<accession>A0AAP0JGU1</accession>
<dbReference type="EMBL" id="JBBNAG010000005">
    <property type="protein sequence ID" value="KAK9132662.1"/>
    <property type="molecule type" value="Genomic_DNA"/>
</dbReference>
<organism evidence="1 2">
    <name type="scientific">Stephania cephalantha</name>
    <dbReference type="NCBI Taxonomy" id="152367"/>
    <lineage>
        <taxon>Eukaryota</taxon>
        <taxon>Viridiplantae</taxon>
        <taxon>Streptophyta</taxon>
        <taxon>Embryophyta</taxon>
        <taxon>Tracheophyta</taxon>
        <taxon>Spermatophyta</taxon>
        <taxon>Magnoliopsida</taxon>
        <taxon>Ranunculales</taxon>
        <taxon>Menispermaceae</taxon>
        <taxon>Menispermoideae</taxon>
        <taxon>Cissampelideae</taxon>
        <taxon>Stephania</taxon>
    </lineage>
</organism>
<keyword evidence="2" id="KW-1185">Reference proteome</keyword>
<gene>
    <name evidence="1" type="ORF">Scep_012190</name>
</gene>
<evidence type="ECO:0000313" key="1">
    <source>
        <dbReference type="EMBL" id="KAK9132662.1"/>
    </source>
</evidence>
<dbReference type="AlphaFoldDB" id="A0AAP0JGU1"/>
<evidence type="ECO:0000313" key="2">
    <source>
        <dbReference type="Proteomes" id="UP001419268"/>
    </source>
</evidence>
<name>A0AAP0JGU1_9MAGN</name>
<protein>
    <submittedName>
        <fullName evidence="1">Uncharacterized protein</fullName>
    </submittedName>
</protein>
<sequence>MPPAPARAPPFFDAPSIFTLIPIFYRRFPSNLNFFLKIGSTNRSCTKLSCHKLSFFRLCNDLIDDCSGKWMVRGEQISIPRLPYLPTSNARKSSPFNLMSWFHRAQIVCQPVLPRRIWVEAHK</sequence>
<reference evidence="1 2" key="1">
    <citation type="submission" date="2024-01" db="EMBL/GenBank/DDBJ databases">
        <title>Genome assemblies of Stephania.</title>
        <authorList>
            <person name="Yang L."/>
        </authorList>
    </citation>
    <scope>NUCLEOTIDE SEQUENCE [LARGE SCALE GENOMIC DNA]</scope>
    <source>
        <strain evidence="1">JXDWG</strain>
        <tissue evidence="1">Leaf</tissue>
    </source>
</reference>
<dbReference type="Proteomes" id="UP001419268">
    <property type="component" value="Unassembled WGS sequence"/>
</dbReference>
<proteinExistence type="predicted"/>
<comment type="caution">
    <text evidence="1">The sequence shown here is derived from an EMBL/GenBank/DDBJ whole genome shotgun (WGS) entry which is preliminary data.</text>
</comment>